<evidence type="ECO:0000256" key="4">
    <source>
        <dbReference type="ARBA" id="ARBA00011011"/>
    </source>
</evidence>
<dbReference type="InterPro" id="IPR007754">
    <property type="entry name" value="GlcNAc_II"/>
</dbReference>
<evidence type="ECO:0000256" key="14">
    <source>
        <dbReference type="ARBA" id="ARBA00023136"/>
    </source>
</evidence>
<organism evidence="26 27">
    <name type="scientific">Globodera rostochiensis</name>
    <name type="common">Golden nematode worm</name>
    <name type="synonym">Heterodera rostochiensis</name>
    <dbReference type="NCBI Taxonomy" id="31243"/>
    <lineage>
        <taxon>Eukaryota</taxon>
        <taxon>Metazoa</taxon>
        <taxon>Ecdysozoa</taxon>
        <taxon>Nematoda</taxon>
        <taxon>Chromadorea</taxon>
        <taxon>Rhabditida</taxon>
        <taxon>Tylenchina</taxon>
        <taxon>Tylenchomorpha</taxon>
        <taxon>Tylenchoidea</taxon>
        <taxon>Heteroderidae</taxon>
        <taxon>Heteroderinae</taxon>
        <taxon>Globodera</taxon>
    </lineage>
</organism>
<evidence type="ECO:0000256" key="21">
    <source>
        <dbReference type="ARBA" id="ARBA00032915"/>
    </source>
</evidence>
<feature type="binding site" evidence="23">
    <location>
        <begin position="230"/>
        <end position="234"/>
    </location>
    <ligand>
        <name>substrate</name>
    </ligand>
</feature>
<dbReference type="GO" id="GO:0000139">
    <property type="term" value="C:Golgi membrane"/>
    <property type="evidence" value="ECO:0007669"/>
    <property type="project" value="UniProtKB-SubCell"/>
</dbReference>
<feature type="binding site" evidence="23">
    <location>
        <begin position="126"/>
        <end position="130"/>
    </location>
    <ligand>
        <name>substrate</name>
    </ligand>
</feature>
<dbReference type="Proteomes" id="UP000887572">
    <property type="component" value="Unplaced"/>
</dbReference>
<feature type="disulfide bond" evidence="25">
    <location>
        <begin position="199"/>
        <end position="211"/>
    </location>
</feature>
<evidence type="ECO:0000256" key="3">
    <source>
        <dbReference type="ARBA" id="ARBA00004922"/>
    </source>
</evidence>
<keyword evidence="9" id="KW-0812">Transmembrane</keyword>
<comment type="subcellular location">
    <subcellularLocation>
        <location evidence="2">Golgi apparatus membrane</location>
        <topology evidence="2">Single-pass type II membrane protein</topology>
    </subcellularLocation>
</comment>
<feature type="binding site" evidence="24">
    <location>
        <position position="377"/>
    </location>
    <ligand>
        <name>Mn(2+)</name>
        <dbReference type="ChEBI" id="CHEBI:29035"/>
    </ligand>
</feature>
<keyword evidence="12" id="KW-1133">Transmembrane helix</keyword>
<reference evidence="27" key="1">
    <citation type="submission" date="2022-11" db="UniProtKB">
        <authorList>
            <consortium name="WormBaseParasite"/>
        </authorList>
    </citation>
    <scope>IDENTIFICATION</scope>
</reference>
<feature type="binding site" evidence="24">
    <location>
        <position position="263"/>
    </location>
    <ligand>
        <name>Mn(2+)</name>
        <dbReference type="ChEBI" id="CHEBI:29035"/>
    </ligand>
</feature>
<evidence type="ECO:0000256" key="23">
    <source>
        <dbReference type="PIRSR" id="PIRSR607754-1"/>
    </source>
</evidence>
<evidence type="ECO:0000313" key="26">
    <source>
        <dbReference type="Proteomes" id="UP000887572"/>
    </source>
</evidence>
<dbReference type="PANTHER" id="PTHR12871">
    <property type="entry name" value="BETA-1,2-N-ACETYLGLUCOSAMINYLTRANSFERASE II"/>
    <property type="match status" value="1"/>
</dbReference>
<evidence type="ECO:0000256" key="22">
    <source>
        <dbReference type="ARBA" id="ARBA00093257"/>
    </source>
</evidence>
<evidence type="ECO:0000313" key="27">
    <source>
        <dbReference type="WBParaSite" id="Gr19_v10_g1588.t2"/>
    </source>
</evidence>
<feature type="disulfide bond" evidence="25">
    <location>
        <begin position="337"/>
        <end position="360"/>
    </location>
</feature>
<evidence type="ECO:0000256" key="11">
    <source>
        <dbReference type="ARBA" id="ARBA00022968"/>
    </source>
</evidence>
<feature type="disulfide bond" evidence="25">
    <location>
        <begin position="342"/>
        <end position="441"/>
    </location>
</feature>
<evidence type="ECO:0000256" key="9">
    <source>
        <dbReference type="ARBA" id="ARBA00022692"/>
    </source>
</evidence>
<dbReference type="InterPro" id="IPR029044">
    <property type="entry name" value="Nucleotide-diphossugar_trans"/>
</dbReference>
<dbReference type="SUPFAM" id="SSF53448">
    <property type="entry name" value="Nucleotide-diphospho-sugar transferases"/>
    <property type="match status" value="1"/>
</dbReference>
<dbReference type="GO" id="GO:0006487">
    <property type="term" value="P:protein N-linked glycosylation"/>
    <property type="evidence" value="ECO:0007669"/>
    <property type="project" value="TreeGrafter"/>
</dbReference>
<comment type="cofactor">
    <cofactor evidence="1 24">
        <name>Mn(2+)</name>
        <dbReference type="ChEBI" id="CHEBI:29035"/>
    </cofactor>
</comment>
<evidence type="ECO:0000256" key="13">
    <source>
        <dbReference type="ARBA" id="ARBA00023034"/>
    </source>
</evidence>
<accession>A0A914HCM3</accession>
<feature type="disulfide bond" evidence="25">
    <location>
        <begin position="381"/>
        <end position="388"/>
    </location>
</feature>
<dbReference type="WBParaSite" id="Gr19_v10_g1588.t2">
    <property type="protein sequence ID" value="Gr19_v10_g1588.t2"/>
    <property type="gene ID" value="Gr19_v10_g1588"/>
</dbReference>
<evidence type="ECO:0000256" key="6">
    <source>
        <dbReference type="ARBA" id="ARBA00014817"/>
    </source>
</evidence>
<protein>
    <recommendedName>
        <fullName evidence="6">Alpha-1,6-mannosyl-glycoprotein 2-beta-N-acetylglucosaminyltransferase</fullName>
        <ecNumber evidence="5">2.4.1.143</ecNumber>
    </recommendedName>
    <alternativeName>
        <fullName evidence="21">Beta-1,2-N-acetylglucosaminyltransferase II</fullName>
    </alternativeName>
    <alternativeName>
        <fullName evidence="20">GlcNAc-T II</fullName>
    </alternativeName>
    <alternativeName>
        <fullName evidence="19">Mannoside acetylglucosaminyltransferase 2</fullName>
    </alternativeName>
    <alternativeName>
        <fullName evidence="18">N-glycosyl-oligosaccharide-glycoprotein N-acetylglucosaminyltransferase II</fullName>
    </alternativeName>
</protein>
<dbReference type="GO" id="GO:0009312">
    <property type="term" value="P:oligosaccharide biosynthetic process"/>
    <property type="evidence" value="ECO:0007669"/>
    <property type="project" value="InterPro"/>
</dbReference>
<keyword evidence="14" id="KW-0472">Membrane</keyword>
<evidence type="ECO:0000256" key="16">
    <source>
        <dbReference type="ARBA" id="ARBA00023180"/>
    </source>
</evidence>
<evidence type="ECO:0000256" key="5">
    <source>
        <dbReference type="ARBA" id="ARBA00012613"/>
    </source>
</evidence>
<dbReference type="AlphaFoldDB" id="A0A914HCM3"/>
<dbReference type="Gene3D" id="3.90.550.10">
    <property type="entry name" value="Spore Coat Polysaccharide Biosynthesis Protein SpsA, Chain A"/>
    <property type="match status" value="1"/>
</dbReference>
<proteinExistence type="inferred from homology"/>
<evidence type="ECO:0000256" key="10">
    <source>
        <dbReference type="ARBA" id="ARBA00022723"/>
    </source>
</evidence>
<feature type="disulfide bond" evidence="25">
    <location>
        <begin position="285"/>
        <end position="288"/>
    </location>
</feature>
<keyword evidence="17 24" id="KW-0464">Manganese</keyword>
<dbReference type="EC" id="2.4.1.143" evidence="5"/>
<dbReference type="Pfam" id="PF05060">
    <property type="entry name" value="MGAT2"/>
    <property type="match status" value="1"/>
</dbReference>
<keyword evidence="26" id="KW-1185">Reference proteome</keyword>
<evidence type="ECO:0000256" key="18">
    <source>
        <dbReference type="ARBA" id="ARBA00029663"/>
    </source>
</evidence>
<evidence type="ECO:0000256" key="8">
    <source>
        <dbReference type="ARBA" id="ARBA00022679"/>
    </source>
</evidence>
<keyword evidence="8" id="KW-0808">Transferase</keyword>
<dbReference type="GO" id="GO:0008455">
    <property type="term" value="F:alpha-1,6-mannosylglycoprotein 2-beta-N-acetylglucosaminyltransferase activity"/>
    <property type="evidence" value="ECO:0007669"/>
    <property type="project" value="UniProtKB-EC"/>
</dbReference>
<evidence type="ECO:0000256" key="15">
    <source>
        <dbReference type="ARBA" id="ARBA00023157"/>
    </source>
</evidence>
<feature type="binding site" evidence="23">
    <location>
        <position position="157"/>
    </location>
    <ligand>
        <name>substrate</name>
    </ligand>
</feature>
<keyword evidence="13" id="KW-0333">Golgi apparatus</keyword>
<comment type="catalytic activity">
    <reaction evidence="22">
        <text>an N(4)-{beta-D-GlcNAc-(1-&gt;2)-alpha-D-Man-(1-&gt;3)-[alpha-D-Man-(1-&gt;6)]-beta-D-Man-(1-&gt;4)-beta-D-GlcNAc-(1-&gt;4)-beta-D-GlcNAc}-L-asparaginyl-[protein] + UDP-N-acetyl-alpha-D-glucosamine = N(4)-{beta-D-GlcNAc-(1-&gt;2)-alpha-D-Man-(1-&gt;3)-[beta-D-GlcNAc-(1-&gt;2)-alpha-D-Man-(1-&gt;6)]-beta-D-Man-(1-&gt;4)-beta-D-GlcNAc-(1-&gt;4)-beta-D-GlcNAc}-L-asparaginyl-[protein] + UDP + H(+)</text>
        <dbReference type="Rhea" id="RHEA:12941"/>
        <dbReference type="Rhea" id="RHEA-COMP:13526"/>
        <dbReference type="Rhea" id="RHEA-COMP:14369"/>
        <dbReference type="ChEBI" id="CHEBI:15378"/>
        <dbReference type="ChEBI" id="CHEBI:57705"/>
        <dbReference type="ChEBI" id="CHEBI:58223"/>
        <dbReference type="ChEBI" id="CHEBI:60615"/>
        <dbReference type="ChEBI" id="CHEBI:60651"/>
        <dbReference type="EC" id="2.4.1.143"/>
    </reaction>
</comment>
<evidence type="ECO:0000256" key="17">
    <source>
        <dbReference type="ARBA" id="ARBA00023211"/>
    </source>
</evidence>
<name>A0A914HCM3_GLORO</name>
<keyword evidence="10 24" id="KW-0479">Metal-binding</keyword>
<dbReference type="PANTHER" id="PTHR12871:SF0">
    <property type="entry name" value="ALPHA-1,6-MANNOSYL-GLYCOPROTEIN 2-BETA-N-ACETYLGLUCOSAMINYLTRANSFERASE"/>
    <property type="match status" value="1"/>
</dbReference>
<evidence type="ECO:0000256" key="7">
    <source>
        <dbReference type="ARBA" id="ARBA00022676"/>
    </source>
</evidence>
<evidence type="ECO:0000256" key="20">
    <source>
        <dbReference type="ARBA" id="ARBA00032552"/>
    </source>
</evidence>
<keyword evidence="7" id="KW-0328">Glycosyltransferase</keyword>
<comment type="pathway">
    <text evidence="3">Protein modification; protein glycosylation.</text>
</comment>
<evidence type="ECO:0000256" key="1">
    <source>
        <dbReference type="ARBA" id="ARBA00001936"/>
    </source>
</evidence>
<evidence type="ECO:0000256" key="12">
    <source>
        <dbReference type="ARBA" id="ARBA00022989"/>
    </source>
</evidence>
<evidence type="ECO:0000256" key="2">
    <source>
        <dbReference type="ARBA" id="ARBA00004323"/>
    </source>
</evidence>
<evidence type="ECO:0000256" key="24">
    <source>
        <dbReference type="PIRSR" id="PIRSR607754-2"/>
    </source>
</evidence>
<dbReference type="GO" id="GO:0005795">
    <property type="term" value="C:Golgi stack"/>
    <property type="evidence" value="ECO:0007669"/>
    <property type="project" value="InterPro"/>
</dbReference>
<evidence type="ECO:0000256" key="19">
    <source>
        <dbReference type="ARBA" id="ARBA00031203"/>
    </source>
</evidence>
<comment type="similarity">
    <text evidence="4">Belongs to the glycosyltransferase 16 (GT16) protein family.</text>
</comment>
<dbReference type="GO" id="GO:0046872">
    <property type="term" value="F:metal ion binding"/>
    <property type="evidence" value="ECO:0007669"/>
    <property type="project" value="UniProtKB-KW"/>
</dbReference>
<evidence type="ECO:0000256" key="25">
    <source>
        <dbReference type="PIRSR" id="PIRSR607754-3"/>
    </source>
</evidence>
<sequence length="509" mass="58867">MLLVLPSYPYQNLGCEVRDGQNIIKKENAFYNISSTAKTSIGCIFCFFAHLFRFLSVLTKSQTRLESRRSSILKTYEGHKLHLYTAGNSEKAMDSIQFLNMHHEVFNTERFGQLNRDNVDFILIVQVHSRIDYLNYLVGSLSRAKGIERVLLIFSYDQNSDPINELIKSIDFCRVTQIFFPFNIQLFPNSYPGRDPSDCPEGIKKSEDLKCANAAYPDTHGNFRLPKLAQIKHHWWWKANYAFDGIMPKYGLEEKALILLEEDHIVAPDFLHSLKLIHKERKRVCPDCELICLGTYPKKFSNYEKDISKLGIEFWYSSKFNMGMAIDRKLWKAVQNCSQFFCSYDDYNWDWTLLQLSVRCLPSKMRVVYTKAPRVLHIGDCGVHTHRCKVDRAAHDALKLFERANSSFFPASMHVLEVGKRMLKPSKPNGGWGDPRDIRLCELNTHPLGVDAAAVLMEAKNALPVTEERNTTKTTEMNYRTYRLLFLLFLPFSPHSLTVFPKISAKQRI</sequence>
<keyword evidence="15 25" id="KW-1015">Disulfide bond</keyword>
<keyword evidence="16" id="KW-0325">Glycoprotein</keyword>
<keyword evidence="11" id="KW-0735">Signal-anchor</keyword>